<dbReference type="EMBL" id="JAGGKT010000023">
    <property type="protein sequence ID" value="MBP1934585.1"/>
    <property type="molecule type" value="Genomic_DNA"/>
</dbReference>
<reference evidence="1 2" key="1">
    <citation type="submission" date="2021-03" db="EMBL/GenBank/DDBJ databases">
        <title>Genomic Encyclopedia of Type Strains, Phase IV (KMG-IV): sequencing the most valuable type-strain genomes for metagenomic binning, comparative biology and taxonomic classification.</title>
        <authorList>
            <person name="Goeker M."/>
        </authorList>
    </citation>
    <scope>NUCLEOTIDE SEQUENCE [LARGE SCALE GENOMIC DNA]</scope>
    <source>
        <strain evidence="1 2">DSM 24738</strain>
    </source>
</reference>
<dbReference type="RefSeq" id="WP_209812575.1">
    <property type="nucleotide sequence ID" value="NZ_JAGGKT010000023.1"/>
</dbReference>
<comment type="caution">
    <text evidence="1">The sequence shown here is derived from an EMBL/GenBank/DDBJ whole genome shotgun (WGS) entry which is preliminary data.</text>
</comment>
<proteinExistence type="predicted"/>
<name>A0ABS4GXJ1_9BACL</name>
<organism evidence="1 2">
    <name type="scientific">Ammoniphilus resinae</name>
    <dbReference type="NCBI Taxonomy" id="861532"/>
    <lineage>
        <taxon>Bacteria</taxon>
        <taxon>Bacillati</taxon>
        <taxon>Bacillota</taxon>
        <taxon>Bacilli</taxon>
        <taxon>Bacillales</taxon>
        <taxon>Paenibacillaceae</taxon>
        <taxon>Aneurinibacillus group</taxon>
        <taxon>Ammoniphilus</taxon>
    </lineage>
</organism>
<evidence type="ECO:0000313" key="2">
    <source>
        <dbReference type="Proteomes" id="UP001519343"/>
    </source>
</evidence>
<gene>
    <name evidence="1" type="ORF">J2Z37_004605</name>
</gene>
<protein>
    <submittedName>
        <fullName evidence="1">Uncharacterized protein</fullName>
    </submittedName>
</protein>
<sequence length="108" mass="12921">MKSECFFDFCFICPPLAEQENLKDAVEDELFSLFGESLHWYIDWRKNEEYEIVVAEVRGMEKWRSEEEVISFLETRAHPEFWQWLQGYRLQVYPNQAREKGCGGCGCH</sequence>
<keyword evidence="2" id="KW-1185">Reference proteome</keyword>
<accession>A0ABS4GXJ1</accession>
<dbReference type="Proteomes" id="UP001519343">
    <property type="component" value="Unassembled WGS sequence"/>
</dbReference>
<evidence type="ECO:0000313" key="1">
    <source>
        <dbReference type="EMBL" id="MBP1934585.1"/>
    </source>
</evidence>